<evidence type="ECO:0000259" key="17">
    <source>
        <dbReference type="PROSITE" id="PS50885"/>
    </source>
</evidence>
<evidence type="ECO:0000259" key="16">
    <source>
        <dbReference type="PROSITE" id="PS50110"/>
    </source>
</evidence>
<keyword evidence="9" id="KW-0067">ATP-binding</keyword>
<dbReference type="PROSITE" id="PS50885">
    <property type="entry name" value="HAMP"/>
    <property type="match status" value="1"/>
</dbReference>
<dbReference type="Pfam" id="PF02518">
    <property type="entry name" value="HATPase_c"/>
    <property type="match status" value="1"/>
</dbReference>
<dbReference type="GO" id="GO:0005524">
    <property type="term" value="F:ATP binding"/>
    <property type="evidence" value="ECO:0007669"/>
    <property type="project" value="UniProtKB-KW"/>
</dbReference>
<accession>A0A3B0RGK2</accession>
<dbReference type="Pfam" id="PF00672">
    <property type="entry name" value="HAMP"/>
    <property type="match status" value="1"/>
</dbReference>
<evidence type="ECO:0000256" key="6">
    <source>
        <dbReference type="ARBA" id="ARBA00022692"/>
    </source>
</evidence>
<evidence type="ECO:0000256" key="8">
    <source>
        <dbReference type="ARBA" id="ARBA00022777"/>
    </source>
</evidence>
<dbReference type="InterPro" id="IPR011006">
    <property type="entry name" value="CheY-like_superfamily"/>
</dbReference>
<evidence type="ECO:0000256" key="4">
    <source>
        <dbReference type="ARBA" id="ARBA00022553"/>
    </source>
</evidence>
<feature type="domain" description="HAMP" evidence="17">
    <location>
        <begin position="71"/>
        <end position="125"/>
    </location>
</feature>
<dbReference type="SUPFAM" id="SSF47384">
    <property type="entry name" value="Homodimeric domain of signal transducing histidine kinase"/>
    <property type="match status" value="1"/>
</dbReference>
<dbReference type="EC" id="2.7.13.3" evidence="3"/>
<dbReference type="InterPro" id="IPR005467">
    <property type="entry name" value="His_kinase_dom"/>
</dbReference>
<gene>
    <name evidence="18" type="ORF">MNBD_ALPHA06-2306</name>
</gene>
<dbReference type="Pfam" id="PF00512">
    <property type="entry name" value="HisKA"/>
    <property type="match status" value="1"/>
</dbReference>
<keyword evidence="10 14" id="KW-1133">Transmembrane helix</keyword>
<dbReference type="SMART" id="SM00388">
    <property type="entry name" value="HisKA"/>
    <property type="match status" value="1"/>
</dbReference>
<keyword evidence="5" id="KW-0808">Transferase</keyword>
<dbReference type="SUPFAM" id="SSF55874">
    <property type="entry name" value="ATPase domain of HSP90 chaperone/DNA topoisomerase II/histidine kinase"/>
    <property type="match status" value="1"/>
</dbReference>
<keyword evidence="4" id="KW-0597">Phosphoprotein</keyword>
<dbReference type="PROSITE" id="PS50109">
    <property type="entry name" value="HIS_KIN"/>
    <property type="match status" value="1"/>
</dbReference>
<comment type="catalytic activity">
    <reaction evidence="1">
        <text>ATP + protein L-histidine = ADP + protein N-phospho-L-histidine.</text>
        <dbReference type="EC" id="2.7.13.3"/>
    </reaction>
</comment>
<dbReference type="SUPFAM" id="SSF52172">
    <property type="entry name" value="CheY-like"/>
    <property type="match status" value="1"/>
</dbReference>
<dbReference type="FunFam" id="1.10.287.130:FF:000004">
    <property type="entry name" value="Ethylene receptor 1"/>
    <property type="match status" value="1"/>
</dbReference>
<keyword evidence="6 14" id="KW-0812">Transmembrane</keyword>
<dbReference type="InterPro" id="IPR036890">
    <property type="entry name" value="HATPase_C_sf"/>
</dbReference>
<keyword evidence="11" id="KW-0902">Two-component regulatory system</keyword>
<evidence type="ECO:0000256" key="2">
    <source>
        <dbReference type="ARBA" id="ARBA00004370"/>
    </source>
</evidence>
<comment type="subcellular location">
    <subcellularLocation>
        <location evidence="2">Membrane</location>
    </subcellularLocation>
</comment>
<keyword evidence="7" id="KW-0547">Nucleotide-binding</keyword>
<dbReference type="Gene3D" id="3.30.565.10">
    <property type="entry name" value="Histidine kinase-like ATPase, C-terminal domain"/>
    <property type="match status" value="1"/>
</dbReference>
<dbReference type="SMART" id="SM00304">
    <property type="entry name" value="HAMP"/>
    <property type="match status" value="1"/>
</dbReference>
<dbReference type="EMBL" id="UOEE01000145">
    <property type="protein sequence ID" value="VAV92514.1"/>
    <property type="molecule type" value="Genomic_DNA"/>
</dbReference>
<evidence type="ECO:0000256" key="7">
    <source>
        <dbReference type="ARBA" id="ARBA00022741"/>
    </source>
</evidence>
<dbReference type="FunFam" id="3.30.565.10:FF:000010">
    <property type="entry name" value="Sensor histidine kinase RcsC"/>
    <property type="match status" value="1"/>
</dbReference>
<dbReference type="InterPro" id="IPR003594">
    <property type="entry name" value="HATPase_dom"/>
</dbReference>
<evidence type="ECO:0000256" key="10">
    <source>
        <dbReference type="ARBA" id="ARBA00022989"/>
    </source>
</evidence>
<feature type="domain" description="Response regulatory" evidence="16">
    <location>
        <begin position="393"/>
        <end position="510"/>
    </location>
</feature>
<feature type="domain" description="Histidine kinase" evidence="15">
    <location>
        <begin position="150"/>
        <end position="371"/>
    </location>
</feature>
<name>A0A3B0RGK2_9ZZZZ</name>
<dbReference type="GO" id="GO:0000155">
    <property type="term" value="F:phosphorelay sensor kinase activity"/>
    <property type="evidence" value="ECO:0007669"/>
    <property type="project" value="InterPro"/>
</dbReference>
<evidence type="ECO:0000313" key="18">
    <source>
        <dbReference type="EMBL" id="VAV92514.1"/>
    </source>
</evidence>
<evidence type="ECO:0000256" key="13">
    <source>
        <dbReference type="SAM" id="Coils"/>
    </source>
</evidence>
<keyword evidence="13" id="KW-0175">Coiled coil</keyword>
<feature type="coiled-coil region" evidence="13">
    <location>
        <begin position="113"/>
        <end position="143"/>
    </location>
</feature>
<dbReference type="CDD" id="cd17546">
    <property type="entry name" value="REC_hyHK_CKI1_RcsC-like"/>
    <property type="match status" value="1"/>
</dbReference>
<evidence type="ECO:0000256" key="11">
    <source>
        <dbReference type="ARBA" id="ARBA00023012"/>
    </source>
</evidence>
<dbReference type="Gene3D" id="3.40.50.2300">
    <property type="match status" value="1"/>
</dbReference>
<dbReference type="InterPro" id="IPR004358">
    <property type="entry name" value="Sig_transdc_His_kin-like_C"/>
</dbReference>
<evidence type="ECO:0000256" key="9">
    <source>
        <dbReference type="ARBA" id="ARBA00022840"/>
    </source>
</evidence>
<dbReference type="Gene3D" id="6.10.340.10">
    <property type="match status" value="1"/>
</dbReference>
<keyword evidence="8" id="KW-0418">Kinase</keyword>
<dbReference type="SUPFAM" id="SSF158472">
    <property type="entry name" value="HAMP domain-like"/>
    <property type="match status" value="1"/>
</dbReference>
<dbReference type="InterPro" id="IPR036097">
    <property type="entry name" value="HisK_dim/P_sf"/>
</dbReference>
<dbReference type="PANTHER" id="PTHR45339:SF1">
    <property type="entry name" value="HYBRID SIGNAL TRANSDUCTION HISTIDINE KINASE J"/>
    <property type="match status" value="1"/>
</dbReference>
<sequence>MGSIENNSQNSWQSRDLMSDYLTKINFSTYSKTDDFIKGLQGERRGATSWTIFFILAAAALAIGLSVLIGRTVATPIRLLQGVMRKLADGDLDVELPNVLSDRFEAGAIAKAAAEMKANAEEKNALLVRADQARIRAEKANQAKSQFLAMMSHELRTPMNAILGSAQVLDAMELDAEIRESVDTLTTGGETLMAILNDVLDLSKIESGKLSVECADFDLNELLEQTKALWLPRANDKDLMLNFEIEGTAPQWIHSDTTRIRQILFNLLSNAIKFTKHGQIDVKLRQTGTIDGKAQLEISVTDSGIGVDAEQIERLFNPFEQEDSTITRRFGGTGLGLSISRQLASLLDGSLEAISKKGQGSTFTLQFCAAICDAPAEKPADKTKKTTNKQQLSILVAEDNAINIKVLRALLKPFPYELVHAENGAIALDFLEHRRFDLVLMDIQMPVLDGIGATQKLRASDGPNKDIPIIAMTANAMQGDRESYFEVGMSGYVPKPIDARQLYAAIAAAAALGRSSGDLGAKKLTTKVS</sequence>
<evidence type="ECO:0000256" key="3">
    <source>
        <dbReference type="ARBA" id="ARBA00012438"/>
    </source>
</evidence>
<dbReference type="PROSITE" id="PS50110">
    <property type="entry name" value="RESPONSE_REGULATORY"/>
    <property type="match status" value="1"/>
</dbReference>
<dbReference type="SMART" id="SM00387">
    <property type="entry name" value="HATPase_c"/>
    <property type="match status" value="1"/>
</dbReference>
<keyword evidence="12 14" id="KW-0472">Membrane</keyword>
<protein>
    <recommendedName>
        <fullName evidence="3">histidine kinase</fullName>
        <ecNumber evidence="3">2.7.13.3</ecNumber>
    </recommendedName>
</protein>
<reference evidence="18" key="1">
    <citation type="submission" date="2018-06" db="EMBL/GenBank/DDBJ databases">
        <authorList>
            <person name="Zhirakovskaya E."/>
        </authorList>
    </citation>
    <scope>NUCLEOTIDE SEQUENCE</scope>
</reference>
<dbReference type="PRINTS" id="PR00344">
    <property type="entry name" value="BCTRLSENSOR"/>
</dbReference>
<dbReference type="GO" id="GO:0016020">
    <property type="term" value="C:membrane"/>
    <property type="evidence" value="ECO:0007669"/>
    <property type="project" value="UniProtKB-SubCell"/>
</dbReference>
<dbReference type="SMART" id="SM00448">
    <property type="entry name" value="REC"/>
    <property type="match status" value="1"/>
</dbReference>
<dbReference type="CDD" id="cd16922">
    <property type="entry name" value="HATPase_EvgS-ArcB-TorS-like"/>
    <property type="match status" value="1"/>
</dbReference>
<dbReference type="CDD" id="cd00082">
    <property type="entry name" value="HisKA"/>
    <property type="match status" value="1"/>
</dbReference>
<dbReference type="PANTHER" id="PTHR45339">
    <property type="entry name" value="HYBRID SIGNAL TRANSDUCTION HISTIDINE KINASE J"/>
    <property type="match status" value="1"/>
</dbReference>
<dbReference type="InterPro" id="IPR001789">
    <property type="entry name" value="Sig_transdc_resp-reg_receiver"/>
</dbReference>
<dbReference type="AlphaFoldDB" id="A0A3B0RGK2"/>
<dbReference type="InterPro" id="IPR003660">
    <property type="entry name" value="HAMP_dom"/>
</dbReference>
<dbReference type="Pfam" id="PF00072">
    <property type="entry name" value="Response_reg"/>
    <property type="match status" value="1"/>
</dbReference>
<dbReference type="Gene3D" id="1.10.287.130">
    <property type="match status" value="1"/>
</dbReference>
<evidence type="ECO:0000256" key="1">
    <source>
        <dbReference type="ARBA" id="ARBA00000085"/>
    </source>
</evidence>
<evidence type="ECO:0000256" key="5">
    <source>
        <dbReference type="ARBA" id="ARBA00022679"/>
    </source>
</evidence>
<organism evidence="18">
    <name type="scientific">hydrothermal vent metagenome</name>
    <dbReference type="NCBI Taxonomy" id="652676"/>
    <lineage>
        <taxon>unclassified sequences</taxon>
        <taxon>metagenomes</taxon>
        <taxon>ecological metagenomes</taxon>
    </lineage>
</organism>
<evidence type="ECO:0000256" key="12">
    <source>
        <dbReference type="ARBA" id="ARBA00023136"/>
    </source>
</evidence>
<feature type="transmembrane region" description="Helical" evidence="14">
    <location>
        <begin position="47"/>
        <end position="69"/>
    </location>
</feature>
<evidence type="ECO:0000256" key="14">
    <source>
        <dbReference type="SAM" id="Phobius"/>
    </source>
</evidence>
<dbReference type="InterPro" id="IPR003661">
    <property type="entry name" value="HisK_dim/P_dom"/>
</dbReference>
<proteinExistence type="predicted"/>
<evidence type="ECO:0000259" key="15">
    <source>
        <dbReference type="PROSITE" id="PS50109"/>
    </source>
</evidence>